<name>N6TXZ7_DENPD</name>
<feature type="non-terminal residue" evidence="3">
    <location>
        <position position="1"/>
    </location>
</feature>
<feature type="coiled-coil region" evidence="1">
    <location>
        <begin position="580"/>
        <end position="618"/>
    </location>
</feature>
<dbReference type="Proteomes" id="UP000019118">
    <property type="component" value="Unassembled WGS sequence"/>
</dbReference>
<feature type="region of interest" description="Disordered" evidence="2">
    <location>
        <begin position="22"/>
        <end position="169"/>
    </location>
</feature>
<feature type="compositionally biased region" description="Polar residues" evidence="2">
    <location>
        <begin position="754"/>
        <end position="764"/>
    </location>
</feature>
<proteinExistence type="predicted"/>
<dbReference type="OMA" id="TFYFGME"/>
<dbReference type="OrthoDB" id="5917823at2759"/>
<feature type="region of interest" description="Disordered" evidence="2">
    <location>
        <begin position="647"/>
        <end position="679"/>
    </location>
</feature>
<feature type="compositionally biased region" description="Polar residues" evidence="2">
    <location>
        <begin position="49"/>
        <end position="61"/>
    </location>
</feature>
<dbReference type="EnsemblMetazoa" id="XM_019909947.1">
    <property type="protein sequence ID" value="XP_019765506.1"/>
    <property type="gene ID" value="LOC109541171"/>
</dbReference>
<keyword evidence="5" id="KW-1185">Reference proteome</keyword>
<dbReference type="HOGENOM" id="CLU_359534_0_0_1"/>
<organism evidence="3">
    <name type="scientific">Dendroctonus ponderosae</name>
    <name type="common">Mountain pine beetle</name>
    <dbReference type="NCBI Taxonomy" id="77166"/>
    <lineage>
        <taxon>Eukaryota</taxon>
        <taxon>Metazoa</taxon>
        <taxon>Ecdysozoa</taxon>
        <taxon>Arthropoda</taxon>
        <taxon>Hexapoda</taxon>
        <taxon>Insecta</taxon>
        <taxon>Pterygota</taxon>
        <taxon>Neoptera</taxon>
        <taxon>Endopterygota</taxon>
        <taxon>Coleoptera</taxon>
        <taxon>Polyphaga</taxon>
        <taxon>Cucujiformia</taxon>
        <taxon>Curculionidae</taxon>
        <taxon>Scolytinae</taxon>
        <taxon>Dendroctonus</taxon>
    </lineage>
</organism>
<evidence type="ECO:0008006" key="6">
    <source>
        <dbReference type="Google" id="ProtNLM"/>
    </source>
</evidence>
<dbReference type="EMBL" id="KB741077">
    <property type="protein sequence ID" value="ENN74180.1"/>
    <property type="molecule type" value="Genomic_DNA"/>
</dbReference>
<feature type="compositionally biased region" description="Low complexity" evidence="2">
    <location>
        <begin position="23"/>
        <end position="39"/>
    </location>
</feature>
<keyword evidence="1" id="KW-0175">Coiled coil</keyword>
<feature type="region of interest" description="Disordered" evidence="2">
    <location>
        <begin position="279"/>
        <end position="304"/>
    </location>
</feature>
<sequence length="779" mass="89173">MGNIGSQTSQISGNRLEVLRQQPQLLKPYPKVVPPVKVLPDPESRQRLRQTNNGDILQSGGTLSGRHQVPLRNGTSRPHSAAQRFSLQREGNKTTAQSKHYASSQNQLNSQVKSYKSEPDLRNSSNVIHEIKEYRAKKKYKAPAPPNQRKEEKSSSWDDDESGEFTPRRARLFKTRVETKKESSYTNTGIQTAENNSDIIEEKILASHIPTNYARPNRISLPEFGLMESSEFKEELKQVTSKLKEATSVHEPIDGFKLSNEHFKLQSTIEQVAEGDRRLIRGEPSGKESSTPELSPNLRAMDNQKPREFYFGMEREDSDVSSSYQAEEEDDESTIALRLRPVLPRKPPQIPHFSPSAAWRLLNARTQDSGISPEARPPVCSSWTPQQDLEDDSSLEELRRELPKSVHRHRPHIFSLSLPRDLQPASFTTLASNKPGVSSLRKLKRSVSGVLNNLSPRREPEQRTFPKDQDDANWFLSRSAPNSINENSPDIPEVSFSHIISTTSRLMYLPENIGDSPQNDSNKYQLSAFSKSCEELKMPESLRDSKSILEPIWSKDAPLRKPRKFTFQSTVRQIERKKMAERLSKEAEKKENQRLRELEAMRRVEEEFQKKRAKEKANIRHQLRLYAMDETQWTSLPFEVNDVKLEERQEPEGALSSSASSPILNPKLQDPGKQSNALEAKKITQVTQELSEYRQIQRDYKEYRGVTKFSTDNRGYRQTTVYPEITCNMPSAKVAGSNFQRGNYRKDFAFGMKSSKSVDSNYSEDSPKYRNKFSPITRF</sequence>
<feature type="compositionally biased region" description="Polar residues" evidence="2">
    <location>
        <begin position="73"/>
        <end position="86"/>
    </location>
</feature>
<evidence type="ECO:0000313" key="3">
    <source>
        <dbReference type="EMBL" id="ENN74180.1"/>
    </source>
</evidence>
<evidence type="ECO:0000256" key="1">
    <source>
        <dbReference type="SAM" id="Coils"/>
    </source>
</evidence>
<reference evidence="3 5" key="1">
    <citation type="journal article" date="2013" name="Genome Biol.">
        <title>Draft genome of the mountain pine beetle, Dendroctonus ponderosae Hopkins, a major forest pest.</title>
        <authorList>
            <person name="Keeling C.I."/>
            <person name="Yuen M.M."/>
            <person name="Liao N.Y."/>
            <person name="Docking T.R."/>
            <person name="Chan S.K."/>
            <person name="Taylor G.A."/>
            <person name="Palmquist D.L."/>
            <person name="Jackman S.D."/>
            <person name="Nguyen A."/>
            <person name="Li M."/>
            <person name="Henderson H."/>
            <person name="Janes J.K."/>
            <person name="Zhao Y."/>
            <person name="Pandoh P."/>
            <person name="Moore R."/>
            <person name="Sperling F.A."/>
            <person name="Huber D.P."/>
            <person name="Birol I."/>
            <person name="Jones S.J."/>
            <person name="Bohlmann J."/>
        </authorList>
    </citation>
    <scope>NUCLEOTIDE SEQUENCE</scope>
</reference>
<evidence type="ECO:0000256" key="2">
    <source>
        <dbReference type="SAM" id="MobiDB-lite"/>
    </source>
</evidence>
<reference evidence="4" key="2">
    <citation type="submission" date="2024-08" db="UniProtKB">
        <authorList>
            <consortium name="EnsemblMetazoa"/>
        </authorList>
    </citation>
    <scope>IDENTIFICATION</scope>
</reference>
<feature type="region of interest" description="Disordered" evidence="2">
    <location>
        <begin position="368"/>
        <end position="394"/>
    </location>
</feature>
<dbReference type="AlphaFoldDB" id="N6TXZ7"/>
<evidence type="ECO:0000313" key="4">
    <source>
        <dbReference type="EnsemblMetazoa" id="XP_019765506.1"/>
    </source>
</evidence>
<gene>
    <name evidence="4" type="primary">109541171</name>
    <name evidence="3" type="ORF">YQE_09153</name>
</gene>
<evidence type="ECO:0000313" key="5">
    <source>
        <dbReference type="Proteomes" id="UP000019118"/>
    </source>
</evidence>
<feature type="compositionally biased region" description="Polar residues" evidence="2">
    <location>
        <begin position="93"/>
        <end position="114"/>
    </location>
</feature>
<feature type="region of interest" description="Disordered" evidence="2">
    <location>
        <begin position="314"/>
        <end position="333"/>
    </location>
</feature>
<feature type="region of interest" description="Disordered" evidence="2">
    <location>
        <begin position="754"/>
        <end position="779"/>
    </location>
</feature>
<protein>
    <recommendedName>
        <fullName evidence="6">CCDC66 domain-containing protein</fullName>
    </recommendedName>
</protein>
<accession>N6TXZ7</accession>
<dbReference type="KEGG" id="dpa:109541171"/>